<dbReference type="SUPFAM" id="SSF47413">
    <property type="entry name" value="lambda repressor-like DNA-binding domains"/>
    <property type="match status" value="1"/>
</dbReference>
<gene>
    <name evidence="4" type="ORF">SAMN05877831_12017</name>
</gene>
<proteinExistence type="inferred from homology"/>
<dbReference type="InterPro" id="IPR010982">
    <property type="entry name" value="Lambda_DNA-bd_dom_sf"/>
</dbReference>
<sequence length="380" mass="42846">MKGVAGFSGERLTQAREARGHTKKSLSDSVEISTTALADLENGKHLPREDTLARFVEVLAFPRGFFVRPAPKLSVGPVFWRKQAAEALRSQSRTEQRIRWAAEAFSVLEEMVSFGPLNLPDRSWLPHHWSAISDEQIERLAEQCRDEWGLGMHPIPDMTLALENIGIPVLCFDIESTKQYGYTDWIPEIGRPIVGVNSFECSWARQRFNLAHEFGHVLMHVKSASPAELRSPAIYKQIEDQAHRFAGALLFPRDAFVKEVGYVNLETFSALKQERGISIMAQITRAKQLGLCTADWAQGLFQQASKRGFRRPFGEPFDNAHELERPRMLRRAIDAIEDGSELLLSRLDASLQLPRTEAVALFGRSLSPSKANVFQLRPGR</sequence>
<keyword evidence="5" id="KW-1185">Reference proteome</keyword>
<dbReference type="EMBL" id="OBMT01000020">
    <property type="protein sequence ID" value="SOC20638.1"/>
    <property type="molecule type" value="Genomic_DNA"/>
</dbReference>
<accession>A0A285TFX2</accession>
<name>A0A285TFX2_9RHOB</name>
<dbReference type="InterPro" id="IPR052345">
    <property type="entry name" value="Rad_response_metalloprotease"/>
</dbReference>
<dbReference type="PANTHER" id="PTHR43236">
    <property type="entry name" value="ANTITOXIN HIGA1"/>
    <property type="match status" value="1"/>
</dbReference>
<feature type="domain" description="HTH cro/C1-type" evidence="3">
    <location>
        <begin position="12"/>
        <end position="66"/>
    </location>
</feature>
<dbReference type="Gene3D" id="1.10.260.40">
    <property type="entry name" value="lambda repressor-like DNA-binding domains"/>
    <property type="match status" value="1"/>
</dbReference>
<feature type="region of interest" description="Disordered" evidence="2">
    <location>
        <begin position="1"/>
        <end position="27"/>
    </location>
</feature>
<reference evidence="5" key="1">
    <citation type="submission" date="2017-08" db="EMBL/GenBank/DDBJ databases">
        <authorList>
            <person name="Varghese N."/>
            <person name="Submissions S."/>
        </authorList>
    </citation>
    <scope>NUCLEOTIDE SEQUENCE [LARGE SCALE GENOMIC DNA]</scope>
    <source>
        <strain evidence="5">JA276</strain>
    </source>
</reference>
<organism evidence="4 5">
    <name type="scientific">Rhodobacter maris</name>
    <dbReference type="NCBI Taxonomy" id="446682"/>
    <lineage>
        <taxon>Bacteria</taxon>
        <taxon>Pseudomonadati</taxon>
        <taxon>Pseudomonadota</taxon>
        <taxon>Alphaproteobacteria</taxon>
        <taxon>Rhodobacterales</taxon>
        <taxon>Rhodobacter group</taxon>
        <taxon>Rhodobacter</taxon>
    </lineage>
</organism>
<evidence type="ECO:0000313" key="5">
    <source>
        <dbReference type="Proteomes" id="UP000219111"/>
    </source>
</evidence>
<dbReference type="AlphaFoldDB" id="A0A285TFX2"/>
<dbReference type="InterPro" id="IPR010359">
    <property type="entry name" value="IrrE_HExxH"/>
</dbReference>
<protein>
    <submittedName>
        <fullName evidence="4">Zn-dependent peptidase ImmA (M78 family)</fullName>
    </submittedName>
</protein>
<comment type="similarity">
    <text evidence="1">Belongs to the short-chain fatty acyl-CoA assimilation regulator (ScfR) family.</text>
</comment>
<dbReference type="GO" id="GO:0003677">
    <property type="term" value="F:DNA binding"/>
    <property type="evidence" value="ECO:0007669"/>
    <property type="project" value="InterPro"/>
</dbReference>
<dbReference type="Pfam" id="PF06114">
    <property type="entry name" value="Peptidase_M78"/>
    <property type="match status" value="1"/>
</dbReference>
<evidence type="ECO:0000256" key="2">
    <source>
        <dbReference type="SAM" id="MobiDB-lite"/>
    </source>
</evidence>
<dbReference type="SMART" id="SM00530">
    <property type="entry name" value="HTH_XRE"/>
    <property type="match status" value="1"/>
</dbReference>
<dbReference type="Pfam" id="PF13560">
    <property type="entry name" value="HTH_31"/>
    <property type="match status" value="1"/>
</dbReference>
<dbReference type="Gene3D" id="1.10.10.2910">
    <property type="match status" value="1"/>
</dbReference>
<evidence type="ECO:0000313" key="4">
    <source>
        <dbReference type="EMBL" id="SOC20638.1"/>
    </source>
</evidence>
<dbReference type="RefSeq" id="WP_097071409.1">
    <property type="nucleotide sequence ID" value="NZ_OBMT01000020.1"/>
</dbReference>
<dbReference type="CDD" id="cd00093">
    <property type="entry name" value="HTH_XRE"/>
    <property type="match status" value="1"/>
</dbReference>
<dbReference type="InterPro" id="IPR001387">
    <property type="entry name" value="Cro/C1-type_HTH"/>
</dbReference>
<dbReference type="OrthoDB" id="9794834at2"/>
<dbReference type="PANTHER" id="PTHR43236:SF1">
    <property type="entry name" value="BLL7220 PROTEIN"/>
    <property type="match status" value="1"/>
</dbReference>
<dbReference type="PROSITE" id="PS50943">
    <property type="entry name" value="HTH_CROC1"/>
    <property type="match status" value="1"/>
</dbReference>
<evidence type="ECO:0000256" key="1">
    <source>
        <dbReference type="ARBA" id="ARBA00007227"/>
    </source>
</evidence>
<dbReference type="Proteomes" id="UP000219111">
    <property type="component" value="Unassembled WGS sequence"/>
</dbReference>
<evidence type="ECO:0000259" key="3">
    <source>
        <dbReference type="PROSITE" id="PS50943"/>
    </source>
</evidence>